<name>A0ABT2L0C0_9BACL</name>
<evidence type="ECO:0000256" key="1">
    <source>
        <dbReference type="SAM" id="Phobius"/>
    </source>
</evidence>
<dbReference type="RefSeq" id="WP_034816125.1">
    <property type="nucleotide sequence ID" value="NZ_CP073101.1"/>
</dbReference>
<evidence type="ECO:0000313" key="2">
    <source>
        <dbReference type="EMBL" id="MCT4796608.1"/>
    </source>
</evidence>
<evidence type="ECO:0000313" key="3">
    <source>
        <dbReference type="Proteomes" id="UP001206821"/>
    </source>
</evidence>
<dbReference type="Proteomes" id="UP001206821">
    <property type="component" value="Unassembled WGS sequence"/>
</dbReference>
<keyword evidence="1" id="KW-1133">Transmembrane helix</keyword>
<feature type="transmembrane region" description="Helical" evidence="1">
    <location>
        <begin position="6"/>
        <end position="26"/>
    </location>
</feature>
<sequence>MPRRNWNTLVRSTLFVTIALAAFLYVRYDAEIKEREHALESYLATHYNIPEQTYSLDGALGFSGYVYDVTFRDEPDADYSFRVTKAVDGHRIEYKAAAGASPSRVSTFTQ</sequence>
<comment type="caution">
    <text evidence="2">The sequence shown here is derived from an EMBL/GenBank/DDBJ whole genome shotgun (WGS) entry which is preliminary data.</text>
</comment>
<proteinExistence type="predicted"/>
<protein>
    <recommendedName>
        <fullName evidence="4">DUF3139 domain-containing protein</fullName>
    </recommendedName>
</protein>
<keyword evidence="1" id="KW-0472">Membrane</keyword>
<dbReference type="EMBL" id="JANIEK010000083">
    <property type="protein sequence ID" value="MCT4796608.1"/>
    <property type="molecule type" value="Genomic_DNA"/>
</dbReference>
<organism evidence="2 3">
    <name type="scientific">Exiguobacterium alkaliphilum</name>
    <dbReference type="NCBI Taxonomy" id="1428684"/>
    <lineage>
        <taxon>Bacteria</taxon>
        <taxon>Bacillati</taxon>
        <taxon>Bacillota</taxon>
        <taxon>Bacilli</taxon>
        <taxon>Bacillales</taxon>
        <taxon>Bacillales Family XII. Incertae Sedis</taxon>
        <taxon>Exiguobacterium</taxon>
    </lineage>
</organism>
<accession>A0ABT2L0C0</accession>
<keyword evidence="3" id="KW-1185">Reference proteome</keyword>
<reference evidence="2 3" key="1">
    <citation type="submission" date="2022-07" db="EMBL/GenBank/DDBJ databases">
        <title>Genomic and pangenome structural analysis of the polyextremophile Exiguobacterium.</title>
        <authorList>
            <person name="Shen L."/>
        </authorList>
    </citation>
    <scope>NUCLEOTIDE SEQUENCE [LARGE SCALE GENOMIC DNA]</scope>
    <source>
        <strain evidence="2 3">12_1</strain>
    </source>
</reference>
<keyword evidence="1" id="KW-0812">Transmembrane</keyword>
<gene>
    <name evidence="2" type="ORF">NQG31_13740</name>
</gene>
<evidence type="ECO:0008006" key="4">
    <source>
        <dbReference type="Google" id="ProtNLM"/>
    </source>
</evidence>